<accession>A0A9D4ZBU9</accession>
<dbReference type="EMBL" id="JABFUD020000017">
    <property type="protein sequence ID" value="KAI5066986.1"/>
    <property type="molecule type" value="Genomic_DNA"/>
</dbReference>
<feature type="region of interest" description="Disordered" evidence="1">
    <location>
        <begin position="191"/>
        <end position="223"/>
    </location>
</feature>
<dbReference type="InterPro" id="IPR036020">
    <property type="entry name" value="WW_dom_sf"/>
</dbReference>
<feature type="region of interest" description="Disordered" evidence="1">
    <location>
        <begin position="1"/>
        <end position="20"/>
    </location>
</feature>
<dbReference type="Proteomes" id="UP000886520">
    <property type="component" value="Chromosome 17"/>
</dbReference>
<dbReference type="PANTHER" id="PTHR14791:SF29">
    <property type="entry name" value="PROTEIN KIBRA"/>
    <property type="match status" value="1"/>
</dbReference>
<organism evidence="2 3">
    <name type="scientific">Adiantum capillus-veneris</name>
    <name type="common">Maidenhair fern</name>
    <dbReference type="NCBI Taxonomy" id="13818"/>
    <lineage>
        <taxon>Eukaryota</taxon>
        <taxon>Viridiplantae</taxon>
        <taxon>Streptophyta</taxon>
        <taxon>Embryophyta</taxon>
        <taxon>Tracheophyta</taxon>
        <taxon>Polypodiopsida</taxon>
        <taxon>Polypodiidae</taxon>
        <taxon>Polypodiales</taxon>
        <taxon>Pteridineae</taxon>
        <taxon>Pteridaceae</taxon>
        <taxon>Vittarioideae</taxon>
        <taxon>Adiantum</taxon>
    </lineage>
</organism>
<dbReference type="AlphaFoldDB" id="A0A9D4ZBU9"/>
<protein>
    <recommendedName>
        <fullName evidence="4">WW domain-containing protein</fullName>
    </recommendedName>
</protein>
<reference evidence="2" key="1">
    <citation type="submission" date="2021-01" db="EMBL/GenBank/DDBJ databases">
        <title>Adiantum capillus-veneris genome.</title>
        <authorList>
            <person name="Fang Y."/>
            <person name="Liao Q."/>
        </authorList>
    </citation>
    <scope>NUCLEOTIDE SEQUENCE</scope>
    <source>
        <strain evidence="2">H3</strain>
        <tissue evidence="2">Leaf</tissue>
    </source>
</reference>
<evidence type="ECO:0000313" key="3">
    <source>
        <dbReference type="Proteomes" id="UP000886520"/>
    </source>
</evidence>
<dbReference type="SUPFAM" id="SSF51045">
    <property type="entry name" value="WW domain"/>
    <property type="match status" value="1"/>
</dbReference>
<feature type="compositionally biased region" description="Low complexity" evidence="1">
    <location>
        <begin position="196"/>
        <end position="209"/>
    </location>
</feature>
<evidence type="ECO:0000256" key="1">
    <source>
        <dbReference type="SAM" id="MobiDB-lite"/>
    </source>
</evidence>
<name>A0A9D4ZBU9_ADICA</name>
<gene>
    <name evidence="2" type="ORF">GOP47_0017514</name>
</gene>
<dbReference type="Gene3D" id="2.20.70.10">
    <property type="match status" value="1"/>
</dbReference>
<dbReference type="PANTHER" id="PTHR14791">
    <property type="entry name" value="BOMB/KIRA PROTEINS"/>
    <property type="match status" value="1"/>
</dbReference>
<feature type="compositionally biased region" description="Low complexity" evidence="1">
    <location>
        <begin position="1"/>
        <end position="19"/>
    </location>
</feature>
<comment type="caution">
    <text evidence="2">The sequence shown here is derived from an EMBL/GenBank/DDBJ whole genome shotgun (WGS) entry which is preliminary data.</text>
</comment>
<sequence length="223" mass="24978">MATSNSLCCPPSSSSSNLSMMQDASAASRWSKEVMGAVEAHLGLSQQHYHRKQCRQHRERSKESERTMCAYDWESDDCASVMLSGSSDDEAIAEEDNDPNANNNEQSGIGAVQLVDLINFQAATLPEGWEQHLDLRTGQVFYIHWKSCKKSNVDPRKMVHLVNERILELMHHTREEEAYIELPSGVNEELLEQSPSECITSQSASTSSHISDEVQSKYTPFPS</sequence>
<dbReference type="OrthoDB" id="1930512at2759"/>
<evidence type="ECO:0000313" key="2">
    <source>
        <dbReference type="EMBL" id="KAI5066986.1"/>
    </source>
</evidence>
<dbReference type="InterPro" id="IPR051105">
    <property type="entry name" value="WWC/KIBRA_Hippo_Reg"/>
</dbReference>
<evidence type="ECO:0008006" key="4">
    <source>
        <dbReference type="Google" id="ProtNLM"/>
    </source>
</evidence>
<keyword evidence="3" id="KW-1185">Reference proteome</keyword>
<proteinExistence type="predicted"/>